<protein>
    <submittedName>
        <fullName evidence="1">Uncharacterized protein</fullName>
    </submittedName>
</protein>
<dbReference type="AlphaFoldDB" id="A0A2A7NH61"/>
<proteinExistence type="predicted"/>
<keyword evidence="2" id="KW-1185">Reference proteome</keyword>
<evidence type="ECO:0000313" key="2">
    <source>
        <dbReference type="Proteomes" id="UP000220914"/>
    </source>
</evidence>
<sequence length="95" mass="11263">MALDTDRCFMPGERGAHVTVGTLGDRVINSNWIRVNIWASWLRSCAWLGFHYRVVTIHPHRTLGRLWRNVLRDRLVACHKKLWLRTRTIRLCLSR</sequence>
<evidence type="ECO:0000313" key="1">
    <source>
        <dbReference type="EMBL" id="PEG43047.1"/>
    </source>
</evidence>
<dbReference type="EMBL" id="PDCP01000001">
    <property type="protein sequence ID" value="PEG43047.1"/>
    <property type="molecule type" value="Genomic_DNA"/>
</dbReference>
<comment type="caution">
    <text evidence="1">The sequence shown here is derived from an EMBL/GenBank/DDBJ whole genome shotgun (WGS) entry which is preliminary data.</text>
</comment>
<name>A0A2A7NH61_MYCAG</name>
<reference evidence="1 2" key="1">
    <citation type="submission" date="2017-10" db="EMBL/GenBank/DDBJ databases">
        <title>The new phylogeny of genus Mycobacterium.</title>
        <authorList>
            <person name="Tortoli E."/>
            <person name="Trovato A."/>
            <person name="Cirillo D.M."/>
        </authorList>
    </citation>
    <scope>NUCLEOTIDE SEQUENCE [LARGE SCALE GENOMIC DNA]</scope>
    <source>
        <strain evidence="1 2">CCUG37673</strain>
    </source>
</reference>
<organism evidence="1 2">
    <name type="scientific">Mycolicibacterium agri</name>
    <name type="common">Mycobacterium agri</name>
    <dbReference type="NCBI Taxonomy" id="36811"/>
    <lineage>
        <taxon>Bacteria</taxon>
        <taxon>Bacillati</taxon>
        <taxon>Actinomycetota</taxon>
        <taxon>Actinomycetes</taxon>
        <taxon>Mycobacteriales</taxon>
        <taxon>Mycobacteriaceae</taxon>
        <taxon>Mycolicibacterium</taxon>
    </lineage>
</organism>
<accession>A0A2A7NH61</accession>
<dbReference type="Proteomes" id="UP000220914">
    <property type="component" value="Unassembled WGS sequence"/>
</dbReference>
<gene>
    <name evidence="1" type="ORF">CQY20_00125</name>
</gene>